<evidence type="ECO:0000313" key="3">
    <source>
        <dbReference type="Proteomes" id="UP000828390"/>
    </source>
</evidence>
<reference evidence="2" key="2">
    <citation type="submission" date="2020-11" db="EMBL/GenBank/DDBJ databases">
        <authorList>
            <person name="McCartney M.A."/>
            <person name="Auch B."/>
            <person name="Kono T."/>
            <person name="Mallez S."/>
            <person name="Becker A."/>
            <person name="Gohl D.M."/>
            <person name="Silverstein K.A.T."/>
            <person name="Koren S."/>
            <person name="Bechman K.B."/>
            <person name="Herman A."/>
            <person name="Abrahante J.E."/>
            <person name="Garbe J."/>
        </authorList>
    </citation>
    <scope>NUCLEOTIDE SEQUENCE</scope>
    <source>
        <strain evidence="2">Duluth1</strain>
        <tissue evidence="2">Whole animal</tissue>
    </source>
</reference>
<proteinExistence type="predicted"/>
<dbReference type="Pfam" id="PF05050">
    <property type="entry name" value="Methyltransf_21"/>
    <property type="match status" value="1"/>
</dbReference>
<evidence type="ECO:0000259" key="1">
    <source>
        <dbReference type="Pfam" id="PF05050"/>
    </source>
</evidence>
<dbReference type="Gene3D" id="3.40.50.150">
    <property type="entry name" value="Vaccinia Virus protein VP39"/>
    <property type="match status" value="1"/>
</dbReference>
<feature type="domain" description="Methyltransferase FkbM" evidence="1">
    <location>
        <begin position="204"/>
        <end position="345"/>
    </location>
</feature>
<gene>
    <name evidence="2" type="ORF">DPMN_063998</name>
</gene>
<dbReference type="PANTHER" id="PTHR34203:SF15">
    <property type="entry name" value="SLL1173 PROTEIN"/>
    <property type="match status" value="1"/>
</dbReference>
<organism evidence="2 3">
    <name type="scientific">Dreissena polymorpha</name>
    <name type="common">Zebra mussel</name>
    <name type="synonym">Mytilus polymorpha</name>
    <dbReference type="NCBI Taxonomy" id="45954"/>
    <lineage>
        <taxon>Eukaryota</taxon>
        <taxon>Metazoa</taxon>
        <taxon>Spiralia</taxon>
        <taxon>Lophotrochozoa</taxon>
        <taxon>Mollusca</taxon>
        <taxon>Bivalvia</taxon>
        <taxon>Autobranchia</taxon>
        <taxon>Heteroconchia</taxon>
        <taxon>Euheterodonta</taxon>
        <taxon>Imparidentia</taxon>
        <taxon>Neoheterodontei</taxon>
        <taxon>Myida</taxon>
        <taxon>Dreissenoidea</taxon>
        <taxon>Dreissenidae</taxon>
        <taxon>Dreissena</taxon>
    </lineage>
</organism>
<dbReference type="AlphaFoldDB" id="A0A9D4HKS3"/>
<dbReference type="NCBIfam" id="TIGR01444">
    <property type="entry name" value="fkbM_fam"/>
    <property type="match status" value="1"/>
</dbReference>
<reference evidence="2" key="1">
    <citation type="journal article" date="2019" name="bioRxiv">
        <title>The Genome of the Zebra Mussel, Dreissena polymorpha: A Resource for Invasive Species Research.</title>
        <authorList>
            <person name="McCartney M.A."/>
            <person name="Auch B."/>
            <person name="Kono T."/>
            <person name="Mallez S."/>
            <person name="Zhang Y."/>
            <person name="Obille A."/>
            <person name="Becker A."/>
            <person name="Abrahante J.E."/>
            <person name="Garbe J."/>
            <person name="Badalamenti J.P."/>
            <person name="Herman A."/>
            <person name="Mangelson H."/>
            <person name="Liachko I."/>
            <person name="Sullivan S."/>
            <person name="Sone E.D."/>
            <person name="Koren S."/>
            <person name="Silverstein K.A.T."/>
            <person name="Beckman K.B."/>
            <person name="Gohl D.M."/>
        </authorList>
    </citation>
    <scope>NUCLEOTIDE SEQUENCE</scope>
    <source>
        <strain evidence="2">Duluth1</strain>
        <tissue evidence="2">Whole animal</tissue>
    </source>
</reference>
<sequence length="381" mass="43166">MSAYLLKRKGLSLIVAFALIAVALVLMRPQYLLPWKTLGTLVEDITPNRKPIYELNISDISKIQTELLIASVHIDKGYSKETAIINGDIKKTYVTHMPEFASITISSKLSSLVRIFDSKKMSLHISVAENKCVNLRIRSDLQSPICVYDKESDNYISGSLLSSGTWEGSQMAMVVRLLQAHSEVDVLDLGCNIGVYTILAAKMNHRVVSVDPSRMNLMLLSRSLKLGEIDSKVTLLWNAVGDRVQNVTLHEYKGNIGGTFVKAKSDKDDENQIDELHRAVAVTLDHLIPLFANKPIFIKMDIETYEWNALKEGERFFKSTNVRFVFMEWVAHRNKQSANDIINFMYKFHLVPHQNDNVGSRLQLKSNATWPGEILWMKIVK</sequence>
<accession>A0A9D4HKS3</accession>
<dbReference type="InterPro" id="IPR029063">
    <property type="entry name" value="SAM-dependent_MTases_sf"/>
</dbReference>
<dbReference type="InterPro" id="IPR006342">
    <property type="entry name" value="FkbM_mtfrase"/>
</dbReference>
<keyword evidence="3" id="KW-1185">Reference proteome</keyword>
<protein>
    <recommendedName>
        <fullName evidence="1">Methyltransferase FkbM domain-containing protein</fullName>
    </recommendedName>
</protein>
<dbReference type="OrthoDB" id="411251at2759"/>
<dbReference type="InterPro" id="IPR052514">
    <property type="entry name" value="SAM-dependent_MTase"/>
</dbReference>
<dbReference type="EMBL" id="JAIWYP010000013">
    <property type="protein sequence ID" value="KAH3721083.1"/>
    <property type="molecule type" value="Genomic_DNA"/>
</dbReference>
<name>A0A9D4HKS3_DREPO</name>
<comment type="caution">
    <text evidence="2">The sequence shown here is derived from an EMBL/GenBank/DDBJ whole genome shotgun (WGS) entry which is preliminary data.</text>
</comment>
<dbReference type="SUPFAM" id="SSF53335">
    <property type="entry name" value="S-adenosyl-L-methionine-dependent methyltransferases"/>
    <property type="match status" value="1"/>
</dbReference>
<dbReference type="Proteomes" id="UP000828390">
    <property type="component" value="Unassembled WGS sequence"/>
</dbReference>
<dbReference type="CDD" id="cd02440">
    <property type="entry name" value="AdoMet_MTases"/>
    <property type="match status" value="1"/>
</dbReference>
<evidence type="ECO:0000313" key="2">
    <source>
        <dbReference type="EMBL" id="KAH3721083.1"/>
    </source>
</evidence>
<dbReference type="PANTHER" id="PTHR34203">
    <property type="entry name" value="METHYLTRANSFERASE, FKBM FAMILY PROTEIN"/>
    <property type="match status" value="1"/>
</dbReference>